<reference evidence="3" key="1">
    <citation type="submission" date="2024-03" db="EMBL/GenBank/DDBJ databases">
        <title>Chitinophaga horti sp. nov., isolated from garden soil.</title>
        <authorList>
            <person name="Lee D.S."/>
            <person name="Han D.M."/>
            <person name="Baek J.H."/>
            <person name="Choi D.G."/>
            <person name="Jeon J.H."/>
            <person name="Jeon C.O."/>
        </authorList>
    </citation>
    <scope>NUCLEOTIDE SEQUENCE [LARGE SCALE GENOMIC DNA]</scope>
    <source>
        <strain evidence="3">GPA1</strain>
    </source>
</reference>
<accession>A0ABZ2YN85</accession>
<evidence type="ECO:0000313" key="3">
    <source>
        <dbReference type="Proteomes" id="UP001485459"/>
    </source>
</evidence>
<keyword evidence="3" id="KW-1185">Reference proteome</keyword>
<feature type="transmembrane region" description="Helical" evidence="1">
    <location>
        <begin position="31"/>
        <end position="48"/>
    </location>
</feature>
<dbReference type="RefSeq" id="WP_341836066.1">
    <property type="nucleotide sequence ID" value="NZ_CP149822.1"/>
</dbReference>
<dbReference type="EMBL" id="CP149822">
    <property type="protein sequence ID" value="WZN41211.1"/>
    <property type="molecule type" value="Genomic_DNA"/>
</dbReference>
<dbReference type="Proteomes" id="UP001485459">
    <property type="component" value="Chromosome"/>
</dbReference>
<feature type="transmembrane region" description="Helical" evidence="1">
    <location>
        <begin position="7"/>
        <end position="25"/>
    </location>
</feature>
<evidence type="ECO:0008006" key="4">
    <source>
        <dbReference type="Google" id="ProtNLM"/>
    </source>
</evidence>
<evidence type="ECO:0000313" key="2">
    <source>
        <dbReference type="EMBL" id="WZN41211.1"/>
    </source>
</evidence>
<organism evidence="2 3">
    <name type="scientific">Chitinophaga pollutisoli</name>
    <dbReference type="NCBI Taxonomy" id="3133966"/>
    <lineage>
        <taxon>Bacteria</taxon>
        <taxon>Pseudomonadati</taxon>
        <taxon>Bacteroidota</taxon>
        <taxon>Chitinophagia</taxon>
        <taxon>Chitinophagales</taxon>
        <taxon>Chitinophagaceae</taxon>
        <taxon>Chitinophaga</taxon>
    </lineage>
</organism>
<proteinExistence type="predicted"/>
<keyword evidence="1" id="KW-1133">Transmembrane helix</keyword>
<evidence type="ECO:0000256" key="1">
    <source>
        <dbReference type="SAM" id="Phobius"/>
    </source>
</evidence>
<name>A0ABZ2YN85_9BACT</name>
<sequence length="51" mass="5344">MSMRKDRVTISAGLCIVIGLVIGFLIKRVHIGLLIGLALGVIGGGLLSKRN</sequence>
<gene>
    <name evidence="2" type="ORF">WJU16_24920</name>
</gene>
<keyword evidence="1" id="KW-0812">Transmembrane</keyword>
<keyword evidence="1" id="KW-0472">Membrane</keyword>
<protein>
    <recommendedName>
        <fullName evidence="4">Septum formation initiator</fullName>
    </recommendedName>
</protein>